<dbReference type="EMBL" id="JAWDGP010003406">
    <property type="protein sequence ID" value="KAK3774502.1"/>
    <property type="molecule type" value="Genomic_DNA"/>
</dbReference>
<evidence type="ECO:0000313" key="1">
    <source>
        <dbReference type="EMBL" id="KAK3774502.1"/>
    </source>
</evidence>
<dbReference type="AlphaFoldDB" id="A0AAE0ZSE0"/>
<gene>
    <name evidence="1" type="ORF">RRG08_049438</name>
</gene>
<evidence type="ECO:0000313" key="2">
    <source>
        <dbReference type="Proteomes" id="UP001283361"/>
    </source>
</evidence>
<protein>
    <submittedName>
        <fullName evidence="1">Uncharacterized protein</fullName>
    </submittedName>
</protein>
<dbReference type="Proteomes" id="UP001283361">
    <property type="component" value="Unassembled WGS sequence"/>
</dbReference>
<reference evidence="1" key="1">
    <citation type="journal article" date="2023" name="G3 (Bethesda)">
        <title>A reference genome for the long-term kleptoplast-retaining sea slug Elysia crispata morphotype clarki.</title>
        <authorList>
            <person name="Eastman K.E."/>
            <person name="Pendleton A.L."/>
            <person name="Shaikh M.A."/>
            <person name="Suttiyut T."/>
            <person name="Ogas R."/>
            <person name="Tomko P."/>
            <person name="Gavelis G."/>
            <person name="Widhalm J.R."/>
            <person name="Wisecaver J.H."/>
        </authorList>
    </citation>
    <scope>NUCLEOTIDE SEQUENCE</scope>
    <source>
        <strain evidence="1">ECLA1</strain>
    </source>
</reference>
<accession>A0AAE0ZSE0</accession>
<organism evidence="1 2">
    <name type="scientific">Elysia crispata</name>
    <name type="common">lettuce slug</name>
    <dbReference type="NCBI Taxonomy" id="231223"/>
    <lineage>
        <taxon>Eukaryota</taxon>
        <taxon>Metazoa</taxon>
        <taxon>Spiralia</taxon>
        <taxon>Lophotrochozoa</taxon>
        <taxon>Mollusca</taxon>
        <taxon>Gastropoda</taxon>
        <taxon>Heterobranchia</taxon>
        <taxon>Euthyneura</taxon>
        <taxon>Panpulmonata</taxon>
        <taxon>Sacoglossa</taxon>
        <taxon>Placobranchoidea</taxon>
        <taxon>Plakobranchidae</taxon>
        <taxon>Elysia</taxon>
    </lineage>
</organism>
<keyword evidence="2" id="KW-1185">Reference proteome</keyword>
<comment type="caution">
    <text evidence="1">The sequence shown here is derived from an EMBL/GenBank/DDBJ whole genome shotgun (WGS) entry which is preliminary data.</text>
</comment>
<sequence length="128" mass="14523">MYVYYNFGVYKPFACIKLNLERLHHCWGKSEPGRAHRRKGNPDHRVSGPGLNGVWTGLAPSPPFAYFTSRADGDNRRTKALFRSEGQPSASFVNIVFMRSTWWQALGLLSAVLTAVLRQPRMPCRVVQ</sequence>
<name>A0AAE0ZSE0_9GAST</name>
<proteinExistence type="predicted"/>